<evidence type="ECO:0000313" key="1">
    <source>
        <dbReference type="EMBL" id="EJU18779.1"/>
    </source>
</evidence>
<dbReference type="EMBL" id="ALKK01000011">
    <property type="protein sequence ID" value="EJU18779.1"/>
    <property type="molecule type" value="Genomic_DNA"/>
</dbReference>
<comment type="caution">
    <text evidence="1">The sequence shown here is derived from an EMBL/GenBank/DDBJ whole genome shotgun (WGS) entry which is preliminary data.</text>
</comment>
<dbReference type="GeneID" id="75075204"/>
<sequence>MFKLKIVTDKRTKYELAKEICLEDGRLGWECTLNILGREAVVGTAYEKEGEDWKLVSDNGLTEKLIFLQVDDEIVIGGTKDGN</sequence>
<organism evidence="1 2">
    <name type="scientific">Fusobacterium necrophorum subsp. funduliforme Fnf 1007</name>
    <dbReference type="NCBI Taxonomy" id="1161424"/>
    <lineage>
        <taxon>Bacteria</taxon>
        <taxon>Fusobacteriati</taxon>
        <taxon>Fusobacteriota</taxon>
        <taxon>Fusobacteriia</taxon>
        <taxon>Fusobacteriales</taxon>
        <taxon>Fusobacteriaceae</taxon>
        <taxon>Fusobacterium</taxon>
    </lineage>
</organism>
<reference evidence="1 2" key="1">
    <citation type="submission" date="2012-07" db="EMBL/GenBank/DDBJ databases">
        <authorList>
            <person name="Durkin A.S."/>
            <person name="McCorrison J."/>
            <person name="Torralba M."/>
            <person name="Gillis M."/>
            <person name="Methe B."/>
            <person name="Sutton G."/>
            <person name="Nelson K.E."/>
        </authorList>
    </citation>
    <scope>NUCLEOTIDE SEQUENCE [LARGE SCALE GENOMIC DNA]</scope>
    <source>
        <strain evidence="1 2">Fnf 1007</strain>
    </source>
</reference>
<dbReference type="Proteomes" id="UP000003120">
    <property type="component" value="Unassembled WGS sequence"/>
</dbReference>
<protein>
    <submittedName>
        <fullName evidence="1">Uncharacterized protein</fullName>
    </submittedName>
</protein>
<dbReference type="AlphaFoldDB" id="A0AAN3VXD1"/>
<accession>A0AAN3VXD1</accession>
<evidence type="ECO:0000313" key="2">
    <source>
        <dbReference type="Proteomes" id="UP000003120"/>
    </source>
</evidence>
<proteinExistence type="predicted"/>
<name>A0AAN3VXD1_9FUSO</name>
<gene>
    <name evidence="1" type="ORF">HMPREF1127_1110</name>
</gene>
<dbReference type="RefSeq" id="WP_005960391.1">
    <property type="nucleotide sequence ID" value="NZ_ALKK01000011.1"/>
</dbReference>